<protein>
    <submittedName>
        <fullName evidence="2">MULE domain-containing protein</fullName>
    </submittedName>
</protein>
<name>A0A0M3I693_ASCLU</name>
<dbReference type="Proteomes" id="UP000036681">
    <property type="component" value="Unplaced"/>
</dbReference>
<keyword evidence="1" id="KW-1185">Reference proteome</keyword>
<accession>A0A0M3I693</accession>
<organism evidence="1 2">
    <name type="scientific">Ascaris lumbricoides</name>
    <name type="common">Giant roundworm</name>
    <dbReference type="NCBI Taxonomy" id="6252"/>
    <lineage>
        <taxon>Eukaryota</taxon>
        <taxon>Metazoa</taxon>
        <taxon>Ecdysozoa</taxon>
        <taxon>Nematoda</taxon>
        <taxon>Chromadorea</taxon>
        <taxon>Rhabditida</taxon>
        <taxon>Spirurina</taxon>
        <taxon>Ascaridomorpha</taxon>
        <taxon>Ascaridoidea</taxon>
        <taxon>Ascarididae</taxon>
        <taxon>Ascaris</taxon>
    </lineage>
</organism>
<proteinExistence type="predicted"/>
<evidence type="ECO:0000313" key="1">
    <source>
        <dbReference type="Proteomes" id="UP000036681"/>
    </source>
</evidence>
<dbReference type="AlphaFoldDB" id="A0A0M3I693"/>
<evidence type="ECO:0000313" key="2">
    <source>
        <dbReference type="WBParaSite" id="ALUE_0001254001-mRNA-1"/>
    </source>
</evidence>
<reference evidence="2" key="1">
    <citation type="submission" date="2017-02" db="UniProtKB">
        <authorList>
            <consortium name="WormBaseParasite"/>
        </authorList>
    </citation>
    <scope>IDENTIFICATION</scope>
</reference>
<sequence>MNVRTVRTDYEEAIMKAVSETFGSAAVKGCLFHYCQALIRSVRKFGLMPFYNEFGVIHQWIRRLLALPLLPEEGAKTRPRNPKYVRLNYRLLKCMRKYQAVERPCDLSISAYVAFLHSRHADYLTRIQRVTEGAKTKPRNPKYVRLNYHLLKYMRKYQAVERPCDLSISAYVAFLHSRHADYLTRIQRVTEGAKTKPRNPKLAAKTLSVNNSADASRVSNFRKSRTTPENLDHAMRLARYEEMHTKIIKLEKAVTLIIKKPCYDPRLVQCCIGCEFNNVTTERAEHDFCDRAVLTVFSLTGAL</sequence>
<dbReference type="WBParaSite" id="ALUE_0001254001-mRNA-1">
    <property type="protein sequence ID" value="ALUE_0001254001-mRNA-1"/>
    <property type="gene ID" value="ALUE_0001254001"/>
</dbReference>